<reference evidence="15" key="2">
    <citation type="submission" date="2025-09" db="UniProtKB">
        <authorList>
            <consortium name="Ensembl"/>
        </authorList>
    </citation>
    <scope>IDENTIFICATION</scope>
</reference>
<keyword evidence="5 13" id="KW-1133">Transmembrane helix</keyword>
<keyword evidence="16" id="KW-1185">Reference proteome</keyword>
<dbReference type="InterPro" id="IPR017978">
    <property type="entry name" value="GPCR_3_C"/>
</dbReference>
<dbReference type="GeneTree" id="ENSGT00940000160679"/>
<feature type="transmembrane region" description="Helical" evidence="13">
    <location>
        <begin position="686"/>
        <end position="706"/>
    </location>
</feature>
<evidence type="ECO:0000259" key="14">
    <source>
        <dbReference type="PROSITE" id="PS50259"/>
    </source>
</evidence>
<dbReference type="PRINTS" id="PR00248">
    <property type="entry name" value="GPCRMGR"/>
</dbReference>
<proteinExistence type="inferred from homology"/>
<feature type="transmembrane region" description="Helical" evidence="13">
    <location>
        <begin position="738"/>
        <end position="756"/>
    </location>
</feature>
<dbReference type="InterPro" id="IPR028082">
    <property type="entry name" value="Peripla_BP_I"/>
</dbReference>
<evidence type="ECO:0000256" key="6">
    <source>
        <dbReference type="ARBA" id="ARBA00023040"/>
    </source>
</evidence>
<keyword evidence="2" id="KW-1003">Cell membrane</keyword>
<feature type="transmembrane region" description="Helical" evidence="13">
    <location>
        <begin position="576"/>
        <end position="600"/>
    </location>
</feature>
<keyword evidence="4" id="KW-0732">Signal</keyword>
<keyword evidence="6" id="KW-0297">G-protein coupled receptor</keyword>
<keyword evidence="8" id="KW-0675">Receptor</keyword>
<dbReference type="Pfam" id="PF00003">
    <property type="entry name" value="7tm_3"/>
    <property type="match status" value="1"/>
</dbReference>
<evidence type="ECO:0000256" key="1">
    <source>
        <dbReference type="ARBA" id="ARBA00004651"/>
    </source>
</evidence>
<feature type="domain" description="G-protein coupled receptors family 3 profile" evidence="14">
    <location>
        <begin position="577"/>
        <end position="837"/>
    </location>
</feature>
<dbReference type="FunFam" id="2.10.50.30:FF:000004">
    <property type="entry name" value="Taste receptor type 1 member 3-like protein"/>
    <property type="match status" value="1"/>
</dbReference>
<keyword evidence="10" id="KW-0807">Transducer</keyword>
<feature type="transmembrane region" description="Helical" evidence="13">
    <location>
        <begin position="612"/>
        <end position="635"/>
    </location>
</feature>
<dbReference type="Pfam" id="PF01094">
    <property type="entry name" value="ANF_receptor"/>
    <property type="match status" value="1"/>
</dbReference>
<comment type="subcellular location">
    <subcellularLocation>
        <location evidence="1">Cell membrane</location>
        <topology evidence="1">Multi-pass membrane protein</topology>
    </subcellularLocation>
</comment>
<dbReference type="Pfam" id="PF07562">
    <property type="entry name" value="NCD3G"/>
    <property type="match status" value="1"/>
</dbReference>
<keyword evidence="9" id="KW-0325">Glycoprotein</keyword>
<name>A0A8C5PW03_9ANUR</name>
<dbReference type="PRINTS" id="PR00592">
    <property type="entry name" value="CASENSINGR"/>
</dbReference>
<dbReference type="GO" id="GO:0050916">
    <property type="term" value="P:sensory perception of sweet taste"/>
    <property type="evidence" value="ECO:0007669"/>
    <property type="project" value="TreeGrafter"/>
</dbReference>
<evidence type="ECO:0000256" key="13">
    <source>
        <dbReference type="SAM" id="Phobius"/>
    </source>
</evidence>
<feature type="transmembrane region" description="Helical" evidence="13">
    <location>
        <begin position="768"/>
        <end position="789"/>
    </location>
</feature>
<dbReference type="FunFam" id="3.40.50.2300:FF:000016">
    <property type="entry name" value="Taste 1 receptor member 2"/>
    <property type="match status" value="1"/>
</dbReference>
<dbReference type="OrthoDB" id="5984008at2759"/>
<dbReference type="InterPro" id="IPR000337">
    <property type="entry name" value="GPCR_3"/>
</dbReference>
<dbReference type="Gene3D" id="2.10.50.30">
    <property type="entry name" value="GPCR, family 3, nine cysteines domain"/>
    <property type="match status" value="1"/>
</dbReference>
<dbReference type="GO" id="GO:0050917">
    <property type="term" value="P:sensory perception of umami taste"/>
    <property type="evidence" value="ECO:0007669"/>
    <property type="project" value="TreeGrafter"/>
</dbReference>
<dbReference type="InterPro" id="IPR000068">
    <property type="entry name" value="GPCR_3_Ca_sens_rcpt-rel"/>
</dbReference>
<keyword evidence="3 13" id="KW-0812">Transmembrane</keyword>
<dbReference type="GO" id="GO:0005886">
    <property type="term" value="C:plasma membrane"/>
    <property type="evidence" value="ECO:0007669"/>
    <property type="project" value="UniProtKB-SubCell"/>
</dbReference>
<evidence type="ECO:0000313" key="15">
    <source>
        <dbReference type="Ensembl" id="ENSLLEP00000028306.1"/>
    </source>
</evidence>
<evidence type="ECO:0000256" key="9">
    <source>
        <dbReference type="ARBA" id="ARBA00023180"/>
    </source>
</evidence>
<dbReference type="AlphaFoldDB" id="A0A8C5PW03"/>
<comment type="similarity">
    <text evidence="11">Belongs to the G-protein coupled receptor 3 family. TAS1R subfamily.</text>
</comment>
<evidence type="ECO:0000256" key="2">
    <source>
        <dbReference type="ARBA" id="ARBA00022475"/>
    </source>
</evidence>
<accession>A0A8C5PW03</accession>
<dbReference type="InterPro" id="IPR038550">
    <property type="entry name" value="GPCR_3_9-Cys_sf"/>
</dbReference>
<dbReference type="PROSITE" id="PS50259">
    <property type="entry name" value="G_PROTEIN_RECEP_F3_4"/>
    <property type="match status" value="1"/>
</dbReference>
<feature type="transmembrane region" description="Helical" evidence="13">
    <location>
        <begin position="647"/>
        <end position="665"/>
    </location>
</feature>
<dbReference type="Gene3D" id="3.40.50.2300">
    <property type="match status" value="2"/>
</dbReference>
<dbReference type="InterPro" id="IPR001828">
    <property type="entry name" value="ANF_lig-bd_rcpt"/>
</dbReference>
<dbReference type="PANTHER" id="PTHR24061">
    <property type="entry name" value="CALCIUM-SENSING RECEPTOR-RELATED"/>
    <property type="match status" value="1"/>
</dbReference>
<evidence type="ECO:0000256" key="8">
    <source>
        <dbReference type="ARBA" id="ARBA00023170"/>
    </source>
</evidence>
<evidence type="ECO:0000256" key="3">
    <source>
        <dbReference type="ARBA" id="ARBA00022692"/>
    </source>
</evidence>
<dbReference type="Proteomes" id="UP000694569">
    <property type="component" value="Unplaced"/>
</dbReference>
<evidence type="ECO:0000256" key="4">
    <source>
        <dbReference type="ARBA" id="ARBA00022729"/>
    </source>
</evidence>
<sequence length="847" mass="94358">YHLLESIRLHGVLCCQTMIPVQSCSCEIVQVRGVICGGRLGRSRSATLHGVLWTQGGDTRDGAEVLNLHEFVGALAMKFAVDEINNSSSMLPCTRLGYDIHDTCSASETAVKGALEFLHEKNGSTLNILCNYRNYNTQVIAVIGPSTSEMAIATGKLFNFFHLPQVFSSERFSNKLTFQSFFRTVPSDSLLAQGIVQLLKEFQWNWVALVASTDEYGKQGSLEFSNQAFKSSVCLAYEAYIPEGATSSAINGSLQHIILELKQSGVNVTVLISSPSQTYSFLKTAINHQLKMVWIASTSWSLSSTIHELPGMQDIGTVIGFTFKSKTIPGYEDYIRHMLSQIQQGNLLQNSTFPNQNMNPEDMHQFQDLQAQCKECSLLSPDNISVILDPNTQNLAYRVYTAVYCASHALHNIMNSQSSNCSTNRYNVFPHQLLNEMRNLSFSLNGVSFSFDSYGNLITGYDIVTWRYNGRSPFVIVGDFQEQLTIRKSMIGWNGAKIPRSTCSRECTTGQIKVTKGFRSCCFECLTCPEGTYVNSSGKDLKQVTCCSPCPAGEWSKPGSKACQLPTFHFLTWGDYWVIGIFMLMTVILLLILGVVLLFIKYQNTAVVFASGRHMICLVMLGLSSVCLSVFFYIGQPNQIMCLLQQPFLSVSFTTFLGPILVKSIKLVVSPSPGSCLHWLLNRGSWIIIVCSFLGQMCFGMLYVLYSSPFSVASVKVSALEIHLSCQYEPLLQFSLMFAYNGIFVLVSFICSFMAEAPVNQYNLARDITFAMLTMIMAWIIFIPTYASTAMPYKSLIQMVFILSSCLGILAALFFPKCYIVIYKKELNCNEYFGISTEDSKSENDVK</sequence>
<dbReference type="Ensembl" id="ENSLLET00000029409.1">
    <property type="protein sequence ID" value="ENSLLEP00000028306.1"/>
    <property type="gene ID" value="ENSLLEG00000017417.1"/>
</dbReference>
<evidence type="ECO:0000313" key="16">
    <source>
        <dbReference type="Proteomes" id="UP000694569"/>
    </source>
</evidence>
<evidence type="ECO:0000256" key="7">
    <source>
        <dbReference type="ARBA" id="ARBA00023136"/>
    </source>
</evidence>
<dbReference type="GO" id="GO:0004930">
    <property type="term" value="F:G protein-coupled receptor activity"/>
    <property type="evidence" value="ECO:0007669"/>
    <property type="project" value="UniProtKB-KW"/>
</dbReference>
<feature type="transmembrane region" description="Helical" evidence="13">
    <location>
        <begin position="795"/>
        <end position="815"/>
    </location>
</feature>
<dbReference type="InterPro" id="IPR011500">
    <property type="entry name" value="GPCR_3_9-Cys_dom"/>
</dbReference>
<dbReference type="PANTHER" id="PTHR24061:SF435">
    <property type="entry name" value="TASTE RECEPTOR TYPE 1 MEMBER 3"/>
    <property type="match status" value="1"/>
</dbReference>
<evidence type="ECO:0000256" key="11">
    <source>
        <dbReference type="ARBA" id="ARBA00038492"/>
    </source>
</evidence>
<dbReference type="SUPFAM" id="SSF53822">
    <property type="entry name" value="Periplasmic binding protein-like I"/>
    <property type="match status" value="1"/>
</dbReference>
<protein>
    <recommendedName>
        <fullName evidence="12">Taste receptor type 1 member 3</fullName>
    </recommendedName>
</protein>
<organism evidence="15 16">
    <name type="scientific">Leptobrachium leishanense</name>
    <name type="common">Leishan spiny toad</name>
    <dbReference type="NCBI Taxonomy" id="445787"/>
    <lineage>
        <taxon>Eukaryota</taxon>
        <taxon>Metazoa</taxon>
        <taxon>Chordata</taxon>
        <taxon>Craniata</taxon>
        <taxon>Vertebrata</taxon>
        <taxon>Euteleostomi</taxon>
        <taxon>Amphibia</taxon>
        <taxon>Batrachia</taxon>
        <taxon>Anura</taxon>
        <taxon>Pelobatoidea</taxon>
        <taxon>Megophryidae</taxon>
        <taxon>Leptobrachium</taxon>
    </lineage>
</organism>
<reference evidence="15" key="1">
    <citation type="submission" date="2025-08" db="UniProtKB">
        <authorList>
            <consortium name="Ensembl"/>
        </authorList>
    </citation>
    <scope>IDENTIFICATION</scope>
</reference>
<keyword evidence="7 13" id="KW-0472">Membrane</keyword>
<evidence type="ECO:0000256" key="5">
    <source>
        <dbReference type="ARBA" id="ARBA00022989"/>
    </source>
</evidence>
<evidence type="ECO:0000256" key="12">
    <source>
        <dbReference type="ARBA" id="ARBA00040705"/>
    </source>
</evidence>
<evidence type="ECO:0000256" key="10">
    <source>
        <dbReference type="ARBA" id="ARBA00023224"/>
    </source>
</evidence>